<dbReference type="EMBL" id="MK249151">
    <property type="protein sequence ID" value="QCQ84694.1"/>
    <property type="molecule type" value="Genomic_DNA"/>
</dbReference>
<organism evidence="1">
    <name type="scientific">Blackfly microvirus SF02</name>
    <dbReference type="NCBI Taxonomy" id="2576452"/>
    <lineage>
        <taxon>Viruses</taxon>
        <taxon>Monodnaviria</taxon>
        <taxon>Sangervirae</taxon>
        <taxon>Phixviricota</taxon>
        <taxon>Malgrandaviricetes</taxon>
        <taxon>Petitvirales</taxon>
        <taxon>Microviridae</taxon>
        <taxon>Microvirus</taxon>
    </lineage>
</organism>
<protein>
    <submittedName>
        <fullName evidence="1">DNA pilot protein</fullName>
    </submittedName>
</protein>
<accession>A0A4P8PTE0</accession>
<name>A0A4P8PTE0_9VIRU</name>
<evidence type="ECO:0000313" key="1">
    <source>
        <dbReference type="EMBL" id="QCQ84694.1"/>
    </source>
</evidence>
<reference evidence="1" key="1">
    <citation type="submission" date="2018-12" db="EMBL/GenBank/DDBJ databases">
        <title>Singled stranded DNA viruses identified in blackflies (Austrosimulium ungulatum) sampled in New Zealand.</title>
        <authorList>
            <person name="Kraberger S."/>
            <person name="Fontenele R.S."/>
            <person name="Schmidlin K."/>
            <person name="Walters M."/>
            <person name="Varsani A."/>
        </authorList>
    </citation>
    <scope>NUCLEOTIDE SEQUENCE [LARGE SCALE GENOMIC DNA]</scope>
    <source>
        <strain evidence="1">049</strain>
    </source>
</reference>
<sequence length="327" mass="34343">MSLFSGIKKAANIAFNPSTWVSTAKDFLGSETGGLAAEAVGTYFGYPGAGSMLTKMAGGDWSGAASSALDMYKGYQAQNQTDQQYRQAYEQQLGLLAAQNSSARSLAEGANAMSQQNAREQMAWQKNMSDTAHQREVADLRAAGLNPILSGSGGMGASSSGGAQGSVSVAPVADTSRVASSAADIVRTLADTSKINAAKDLLQAQTITEAKRPAQIEQDTNLKRNGAILQATLQQTNLQTRNKIVQETKNLEATLNNIQLTGKQTAAQTAQIKQATENLKQTFRTLTVEAGLNEADAAYWQNLVGGASGSVKGSLEALKALKMLLSK</sequence>
<proteinExistence type="predicted"/>
<dbReference type="Proteomes" id="UP000324168">
    <property type="component" value="Segment"/>
</dbReference>